<accession>A0ABN7PFB1</accession>
<gene>
    <name evidence="1" type="ORF">TPAB3V08_LOCUS13412</name>
</gene>
<organism evidence="1 2">
    <name type="scientific">Timema podura</name>
    <name type="common">Walking stick</name>
    <dbReference type="NCBI Taxonomy" id="61482"/>
    <lineage>
        <taxon>Eukaryota</taxon>
        <taxon>Metazoa</taxon>
        <taxon>Ecdysozoa</taxon>
        <taxon>Arthropoda</taxon>
        <taxon>Hexapoda</taxon>
        <taxon>Insecta</taxon>
        <taxon>Pterygota</taxon>
        <taxon>Neoptera</taxon>
        <taxon>Polyneoptera</taxon>
        <taxon>Phasmatodea</taxon>
        <taxon>Timematodea</taxon>
        <taxon>Timematoidea</taxon>
        <taxon>Timematidae</taxon>
        <taxon>Timema</taxon>
    </lineage>
</organism>
<protein>
    <submittedName>
        <fullName evidence="1">Uncharacterized protein</fullName>
    </submittedName>
</protein>
<dbReference type="Proteomes" id="UP001153148">
    <property type="component" value="Unassembled WGS sequence"/>
</dbReference>
<sequence length="128" mass="14265">MLQPPILGSPILGDNNNLRHSPIMPFTTRAMTLPDISEGGGAFQRLFSDAPNPPLDGPITFLAPELAAETLLEVRGKHFMRGKMGVGDRDLLGLYRLSYLEQEDDPLLSDKLMLQKIHSRLRKKEAKD</sequence>
<keyword evidence="2" id="KW-1185">Reference proteome</keyword>
<proteinExistence type="predicted"/>
<evidence type="ECO:0000313" key="1">
    <source>
        <dbReference type="EMBL" id="CAG2066469.1"/>
    </source>
</evidence>
<comment type="caution">
    <text evidence="1">The sequence shown here is derived from an EMBL/GenBank/DDBJ whole genome shotgun (WGS) entry which is preliminary data.</text>
</comment>
<name>A0ABN7PFB1_TIMPD</name>
<dbReference type="EMBL" id="CAJPIN010054634">
    <property type="protein sequence ID" value="CAG2066469.1"/>
    <property type="molecule type" value="Genomic_DNA"/>
</dbReference>
<feature type="non-terminal residue" evidence="1">
    <location>
        <position position="128"/>
    </location>
</feature>
<reference evidence="1" key="1">
    <citation type="submission" date="2021-03" db="EMBL/GenBank/DDBJ databases">
        <authorList>
            <person name="Tran Van P."/>
        </authorList>
    </citation>
    <scope>NUCLEOTIDE SEQUENCE</scope>
</reference>
<evidence type="ECO:0000313" key="2">
    <source>
        <dbReference type="Proteomes" id="UP001153148"/>
    </source>
</evidence>